<accession>A0A9X3HMT6</accession>
<gene>
    <name evidence="2" type="ORF">O9X94_02180</name>
</gene>
<dbReference type="GO" id="GO:0070042">
    <property type="term" value="F:rRNA (uridine-N3-)-methyltransferase activity"/>
    <property type="evidence" value="ECO:0007669"/>
    <property type="project" value="InterPro"/>
</dbReference>
<keyword evidence="2" id="KW-0808">Transferase</keyword>
<dbReference type="Pfam" id="PF10354">
    <property type="entry name" value="BMT5-like"/>
    <property type="match status" value="1"/>
</dbReference>
<dbReference type="GO" id="GO:0005737">
    <property type="term" value="C:cytoplasm"/>
    <property type="evidence" value="ECO:0007669"/>
    <property type="project" value="TreeGrafter"/>
</dbReference>
<protein>
    <submittedName>
        <fullName evidence="2">Class I SAM-dependent methyltransferase</fullName>
    </submittedName>
</protein>
<dbReference type="InterPro" id="IPR029063">
    <property type="entry name" value="SAM-dependent_MTases_sf"/>
</dbReference>
<keyword evidence="2" id="KW-0489">Methyltransferase</keyword>
<dbReference type="Gene3D" id="3.40.50.150">
    <property type="entry name" value="Vaccinia Virus protein VP39"/>
    <property type="match status" value="1"/>
</dbReference>
<proteinExistence type="predicted"/>
<dbReference type="EMBL" id="JAPZLT010000001">
    <property type="protein sequence ID" value="MCZ7908105.1"/>
    <property type="molecule type" value="Genomic_DNA"/>
</dbReference>
<dbReference type="PANTHER" id="PTHR11538">
    <property type="entry name" value="PHENYLALANYL-TRNA SYNTHETASE"/>
    <property type="match status" value="1"/>
</dbReference>
<dbReference type="RefSeq" id="WP_269830481.1">
    <property type="nucleotide sequence ID" value="NZ_CP119971.1"/>
</dbReference>
<sequence>MSTSAYAIRRIANEVAQQKFWLSVIVLKRVLDFRTPFDFCKAAKSGSTLLVGEGNFSFSVALSDLLGNATSNLTTTTFQTVDEYSDITKQNAKTLRRRGAKTIAGVDATNLSQWFSQRQFDLIVFQFPNVGSREPRYGRNPNHILVRRFLKSAADHLSDFGKVAITVVNSPHYDGAFDMDGVAERNNFAIPVAHPFRFSDFPGYSHVKTKDDGICALDENDEFVTYVFQLKERAVRKWIML</sequence>
<evidence type="ECO:0000313" key="2">
    <source>
        <dbReference type="EMBL" id="MCZ7908105.1"/>
    </source>
</evidence>
<reference evidence="2" key="1">
    <citation type="submission" date="2022-12" db="EMBL/GenBank/DDBJ databases">
        <title>Draft genome sequences of 22 rhizogenic Agrobacterium biovar 1 strains, the causative agent of hairy root disease.</title>
        <authorList>
            <person name="Kim N."/>
            <person name="Vargas P."/>
            <person name="Rediers H."/>
        </authorList>
    </citation>
    <scope>NUCLEOTIDE SEQUENCE</scope>
    <source>
        <strain evidence="2">ST07.17.026</strain>
    </source>
</reference>
<dbReference type="InterPro" id="IPR019446">
    <property type="entry name" value="BMT5-like"/>
</dbReference>
<dbReference type="Proteomes" id="UP001151309">
    <property type="component" value="Unassembled WGS sequence"/>
</dbReference>
<keyword evidence="3" id="KW-1185">Reference proteome</keyword>
<feature type="domain" description="25S rRNA (uridine-N(3))-methyltransferase BMT5-like" evidence="1">
    <location>
        <begin position="49"/>
        <end position="207"/>
    </location>
</feature>
<organism evidence="2 3">
    <name type="scientific">Agrobacterium leguminum</name>
    <dbReference type="NCBI Taxonomy" id="2792015"/>
    <lineage>
        <taxon>Bacteria</taxon>
        <taxon>Pseudomonadati</taxon>
        <taxon>Pseudomonadota</taxon>
        <taxon>Alphaproteobacteria</taxon>
        <taxon>Hyphomicrobiales</taxon>
        <taxon>Rhizobiaceae</taxon>
        <taxon>Rhizobium/Agrobacterium group</taxon>
        <taxon>Agrobacterium</taxon>
    </lineage>
</organism>
<dbReference type="SUPFAM" id="SSF53335">
    <property type="entry name" value="S-adenosyl-L-methionine-dependent methyltransferases"/>
    <property type="match status" value="1"/>
</dbReference>
<evidence type="ECO:0000313" key="3">
    <source>
        <dbReference type="Proteomes" id="UP001151309"/>
    </source>
</evidence>
<evidence type="ECO:0000259" key="1">
    <source>
        <dbReference type="Pfam" id="PF10354"/>
    </source>
</evidence>
<dbReference type="AlphaFoldDB" id="A0A9X3HMT6"/>
<dbReference type="PANTHER" id="PTHR11538:SF26">
    <property type="entry name" value="FERREDOXIN-FOLD ANTICODON-BINDING DOMAIN-CONTAINING PROTEIN 1"/>
    <property type="match status" value="1"/>
</dbReference>
<comment type="caution">
    <text evidence="2">The sequence shown here is derived from an EMBL/GenBank/DDBJ whole genome shotgun (WGS) entry which is preliminary data.</text>
</comment>
<name>A0A9X3HMT6_9HYPH</name>
<dbReference type="GO" id="GO:0070475">
    <property type="term" value="P:rRNA base methylation"/>
    <property type="evidence" value="ECO:0007669"/>
    <property type="project" value="InterPro"/>
</dbReference>